<dbReference type="AlphaFoldDB" id="C6H3T3"/>
<name>C6H3T3_AJECH</name>
<gene>
    <name evidence="1" type="ORF">HCDG_00094</name>
</gene>
<evidence type="ECO:0000313" key="2">
    <source>
        <dbReference type="Proteomes" id="UP000002624"/>
    </source>
</evidence>
<proteinExistence type="predicted"/>
<evidence type="ECO:0000313" key="1">
    <source>
        <dbReference type="EMBL" id="EER44515.1"/>
    </source>
</evidence>
<dbReference type="HOGENOM" id="CLU_1844523_0_0_1"/>
<accession>C6H3T3</accession>
<dbReference type="VEuPathDB" id="FungiDB:HCDG_00094"/>
<protein>
    <submittedName>
        <fullName evidence="1">Uncharacterized protein</fullName>
    </submittedName>
</protein>
<dbReference type="EMBL" id="GG692419">
    <property type="protein sequence ID" value="EER44515.1"/>
    <property type="molecule type" value="Genomic_DNA"/>
</dbReference>
<organism evidence="1 2">
    <name type="scientific">Ajellomyces capsulatus (strain H143)</name>
    <name type="common">Darling's disease fungus</name>
    <name type="synonym">Histoplasma capsulatum</name>
    <dbReference type="NCBI Taxonomy" id="544712"/>
    <lineage>
        <taxon>Eukaryota</taxon>
        <taxon>Fungi</taxon>
        <taxon>Dikarya</taxon>
        <taxon>Ascomycota</taxon>
        <taxon>Pezizomycotina</taxon>
        <taxon>Eurotiomycetes</taxon>
        <taxon>Eurotiomycetidae</taxon>
        <taxon>Onygenales</taxon>
        <taxon>Ajellomycetaceae</taxon>
        <taxon>Histoplasma</taxon>
    </lineage>
</organism>
<dbReference type="OrthoDB" id="10632578at2759"/>
<dbReference type="Proteomes" id="UP000002624">
    <property type="component" value="Unassembled WGS sequence"/>
</dbReference>
<reference evidence="2" key="1">
    <citation type="submission" date="2009-05" db="EMBL/GenBank/DDBJ databases">
        <title>The genome sequence of Ajellomyces capsulatus strain H143.</title>
        <authorList>
            <person name="Champion M."/>
            <person name="Cuomo C.A."/>
            <person name="Ma L.-J."/>
            <person name="Henn M.R."/>
            <person name="Sil A."/>
            <person name="Goldman B."/>
            <person name="Young S.K."/>
            <person name="Kodira C.D."/>
            <person name="Zeng Q."/>
            <person name="Koehrsen M."/>
            <person name="Alvarado L."/>
            <person name="Berlin A.M."/>
            <person name="Borenstein D."/>
            <person name="Chen Z."/>
            <person name="Engels R."/>
            <person name="Freedman E."/>
            <person name="Gellesch M."/>
            <person name="Goldberg J."/>
            <person name="Griggs A."/>
            <person name="Gujja S."/>
            <person name="Heiman D.I."/>
            <person name="Hepburn T.A."/>
            <person name="Howarth C."/>
            <person name="Jen D."/>
            <person name="Larson L."/>
            <person name="Lewis B."/>
            <person name="Mehta T."/>
            <person name="Park D."/>
            <person name="Pearson M."/>
            <person name="Roberts A."/>
            <person name="Saif S."/>
            <person name="Shea T.D."/>
            <person name="Shenoy N."/>
            <person name="Sisk P."/>
            <person name="Stolte C."/>
            <person name="Sykes S."/>
            <person name="Walk T."/>
            <person name="White J."/>
            <person name="Yandava C."/>
            <person name="Klein B."/>
            <person name="McEwen J.G."/>
            <person name="Puccia R."/>
            <person name="Goldman G.H."/>
            <person name="Felipe M.S."/>
            <person name="Nino-Vega G."/>
            <person name="San-Blas G."/>
            <person name="Taylor J.W."/>
            <person name="Mendoza L."/>
            <person name="Galagan J.E."/>
            <person name="Nusbaum C."/>
            <person name="Birren B.W."/>
        </authorList>
    </citation>
    <scope>NUCLEOTIDE SEQUENCE [LARGE SCALE GENOMIC DNA]</scope>
    <source>
        <strain evidence="2">H143</strain>
    </source>
</reference>
<sequence length="139" mass="15159">MDSLMGWGGRAETSEAPQDQRYSGIRCFAMTCLIAKIYAIVLGPILCQFGAKGILPELGIDAGTSICCMEFISIVSWAHWLNVLASQLAKPPEDQSGSRMEQGLEIGLDSLMDMGNSPYEFFGFVTNPKHHPMLTLTLA</sequence>